<protein>
    <submittedName>
        <fullName evidence="1">Uncharacterized protein</fullName>
    </submittedName>
</protein>
<feature type="non-terminal residue" evidence="1">
    <location>
        <position position="23"/>
    </location>
</feature>
<name>A0A382HX42_9ZZZZ</name>
<reference evidence="1" key="1">
    <citation type="submission" date="2018-05" db="EMBL/GenBank/DDBJ databases">
        <authorList>
            <person name="Lanie J.A."/>
            <person name="Ng W.-L."/>
            <person name="Kazmierczak K.M."/>
            <person name="Andrzejewski T.M."/>
            <person name="Davidsen T.M."/>
            <person name="Wayne K.J."/>
            <person name="Tettelin H."/>
            <person name="Glass J.I."/>
            <person name="Rusch D."/>
            <person name="Podicherti R."/>
            <person name="Tsui H.-C.T."/>
            <person name="Winkler M.E."/>
        </authorList>
    </citation>
    <scope>NUCLEOTIDE SEQUENCE</scope>
</reference>
<dbReference type="AlphaFoldDB" id="A0A382HX42"/>
<accession>A0A382HX42</accession>
<evidence type="ECO:0000313" key="1">
    <source>
        <dbReference type="EMBL" id="SVB91910.1"/>
    </source>
</evidence>
<organism evidence="1">
    <name type="scientific">marine metagenome</name>
    <dbReference type="NCBI Taxonomy" id="408172"/>
    <lineage>
        <taxon>unclassified sequences</taxon>
        <taxon>metagenomes</taxon>
        <taxon>ecological metagenomes</taxon>
    </lineage>
</organism>
<proteinExistence type="predicted"/>
<dbReference type="EMBL" id="UINC01063846">
    <property type="protein sequence ID" value="SVB91910.1"/>
    <property type="molecule type" value="Genomic_DNA"/>
</dbReference>
<gene>
    <name evidence="1" type="ORF">METZ01_LOCUS244764</name>
</gene>
<sequence length="23" mass="2567">MSSNKSLAEENQKYLRIGKAAEV</sequence>